<feature type="binding site" evidence="11 12">
    <location>
        <begin position="86"/>
        <end position="87"/>
    </location>
    <ligand>
        <name>FAD</name>
        <dbReference type="ChEBI" id="CHEBI:57692"/>
    </ligand>
</feature>
<keyword evidence="3 11" id="KW-0285">Flavoprotein</keyword>
<dbReference type="Pfam" id="PF00175">
    <property type="entry name" value="NAD_binding_1"/>
    <property type="match status" value="1"/>
</dbReference>
<accession>A0A2T0G582</accession>
<dbReference type="PRINTS" id="PR00409">
    <property type="entry name" value="PHDIOXRDTASE"/>
</dbReference>
<dbReference type="EMBL" id="PVSZ01000008">
    <property type="protein sequence ID" value="PRT71204.1"/>
    <property type="molecule type" value="Genomic_DNA"/>
</dbReference>
<feature type="binding site" evidence="11 12">
    <location>
        <begin position="79"/>
        <end position="81"/>
    </location>
    <ligand>
        <name>FAD</name>
        <dbReference type="ChEBI" id="CHEBI:57692"/>
    </ligand>
</feature>
<feature type="binding site" evidence="11 13">
    <location>
        <position position="255"/>
    </location>
    <ligand>
        <name>[2Fe-2S] cluster</name>
        <dbReference type="ChEBI" id="CHEBI:190135"/>
    </ligand>
</feature>
<dbReference type="InterPro" id="IPR017927">
    <property type="entry name" value="FAD-bd_FR_type"/>
</dbReference>
<keyword evidence="2 11" id="KW-0813">Transport</keyword>
<evidence type="ECO:0000313" key="15">
    <source>
        <dbReference type="EMBL" id="PRT71204.1"/>
    </source>
</evidence>
<keyword evidence="5 11" id="KW-0479">Metal-binding</keyword>
<name>A0A2T0G582_STRAP</name>
<dbReference type="InterPro" id="IPR012165">
    <property type="entry name" value="Cyt_c3_hydrogenase_gsu"/>
</dbReference>
<comment type="caution">
    <text evidence="15">The sequence shown here is derived from an EMBL/GenBank/DDBJ whole genome shotgun (WGS) entry which is preliminary data.</text>
</comment>
<dbReference type="PROSITE" id="PS51384">
    <property type="entry name" value="FAD_FR"/>
    <property type="match status" value="1"/>
</dbReference>
<dbReference type="AlphaFoldDB" id="A0A2T0G582"/>
<organism evidence="15 16">
    <name type="scientific">Streptococcus anginosus</name>
    <dbReference type="NCBI Taxonomy" id="1328"/>
    <lineage>
        <taxon>Bacteria</taxon>
        <taxon>Bacillati</taxon>
        <taxon>Bacillota</taxon>
        <taxon>Bacilli</taxon>
        <taxon>Lactobacillales</taxon>
        <taxon>Streptococcaceae</taxon>
        <taxon>Streptococcus</taxon>
        <taxon>Streptococcus anginosus group</taxon>
    </lineage>
</organism>
<dbReference type="InterPro" id="IPR023455">
    <property type="entry name" value="Dihydroorotate_DHASE_ETsu"/>
</dbReference>
<feature type="binding site" evidence="11 13">
    <location>
        <position position="236"/>
    </location>
    <ligand>
        <name>[2Fe-2S] cluster</name>
        <dbReference type="ChEBI" id="CHEBI:190135"/>
    </ligand>
</feature>
<dbReference type="SUPFAM" id="SSF63380">
    <property type="entry name" value="Riboflavin synthase domain-like"/>
    <property type="match status" value="1"/>
</dbReference>
<dbReference type="Pfam" id="PF10418">
    <property type="entry name" value="DHODB_Fe-S_bind"/>
    <property type="match status" value="1"/>
</dbReference>
<dbReference type="Proteomes" id="UP000238573">
    <property type="component" value="Unassembled WGS sequence"/>
</dbReference>
<dbReference type="InterPro" id="IPR001433">
    <property type="entry name" value="OxRdtase_FAD/NAD-bd"/>
</dbReference>
<keyword evidence="9 11" id="KW-0408">Iron</keyword>
<evidence type="ECO:0000256" key="7">
    <source>
        <dbReference type="ARBA" id="ARBA00022975"/>
    </source>
</evidence>
<dbReference type="RefSeq" id="WP_106384041.1">
    <property type="nucleotide sequence ID" value="NZ_PVSZ01000008.1"/>
</dbReference>
<comment type="pathway">
    <text evidence="11">Pyrimidine metabolism; UMP biosynthesis via de novo pathway; orotate from (S)-dihydroorotate (NAD(+) route): step 1/1.</text>
</comment>
<dbReference type="InterPro" id="IPR037117">
    <property type="entry name" value="Dihydroorotate_DH_ele_sf"/>
</dbReference>
<dbReference type="CDD" id="cd06218">
    <property type="entry name" value="DHOD_e_trans"/>
    <property type="match status" value="1"/>
</dbReference>
<dbReference type="GO" id="GO:0044205">
    <property type="term" value="P:'de novo' UMP biosynthetic process"/>
    <property type="evidence" value="ECO:0007669"/>
    <property type="project" value="UniProtKB-UniRule"/>
</dbReference>
<evidence type="ECO:0000256" key="5">
    <source>
        <dbReference type="ARBA" id="ARBA00022723"/>
    </source>
</evidence>
<evidence type="ECO:0000256" key="4">
    <source>
        <dbReference type="ARBA" id="ARBA00022714"/>
    </source>
</evidence>
<comment type="similarity">
    <text evidence="1 11">Belongs to the PyrK family.</text>
</comment>
<evidence type="ECO:0000256" key="1">
    <source>
        <dbReference type="ARBA" id="ARBA00006422"/>
    </source>
</evidence>
<evidence type="ECO:0000256" key="3">
    <source>
        <dbReference type="ARBA" id="ARBA00022630"/>
    </source>
</evidence>
<dbReference type="GO" id="GO:0009055">
    <property type="term" value="F:electron transfer activity"/>
    <property type="evidence" value="ECO:0007669"/>
    <property type="project" value="UniProtKB-UniRule"/>
</dbReference>
<keyword evidence="7 11" id="KW-0665">Pyrimidine biosynthesis</keyword>
<dbReference type="InterPro" id="IPR039261">
    <property type="entry name" value="FNR_nucleotide-bd"/>
</dbReference>
<dbReference type="GO" id="GO:0050660">
    <property type="term" value="F:flavin adenine dinucleotide binding"/>
    <property type="evidence" value="ECO:0007669"/>
    <property type="project" value="InterPro"/>
</dbReference>
<dbReference type="InterPro" id="IPR017938">
    <property type="entry name" value="Riboflavin_synthase-like_b-brl"/>
</dbReference>
<proteinExistence type="inferred from homology"/>
<comment type="cofactor">
    <cofactor evidence="13">
        <name>[2Fe-2S] cluster</name>
        <dbReference type="ChEBI" id="CHEBI:190135"/>
    </cofactor>
    <text evidence="13">Binds 1 [2Fe-2S] cluster per subunit.</text>
</comment>
<dbReference type="InterPro" id="IPR050353">
    <property type="entry name" value="PyrK_electron_transfer"/>
</dbReference>
<feature type="binding site" evidence="11 12">
    <location>
        <begin position="62"/>
        <end position="65"/>
    </location>
    <ligand>
        <name>FAD</name>
        <dbReference type="ChEBI" id="CHEBI:57692"/>
    </ligand>
</feature>
<dbReference type="InterPro" id="IPR019480">
    <property type="entry name" value="Dihydroorotate_DH_Fe-S-bd"/>
</dbReference>
<comment type="cofactor">
    <cofactor evidence="11 12">
        <name>FAD</name>
        <dbReference type="ChEBI" id="CHEBI:57692"/>
    </cofactor>
    <text evidence="11 12">Binds 1 FAD per subunit.</text>
</comment>
<evidence type="ECO:0000256" key="12">
    <source>
        <dbReference type="PIRSR" id="PIRSR006816-1"/>
    </source>
</evidence>
<sequence>MVNSSCKARSGKIMLEKMSIVHQEEIAPRIFAMDLQGEMVSQMKAGQFLHIRVPDDTKLLRRPISISEIDKERKICRIIYRIEGAGTEIFSKLQKGFQLDVMGPQGNGFDLSGLDIEDTALIIGGGIGVPPLLQVTKELHSKGVKVTSVLGFATKAAVILEEEMKKYGRVIVTTDDGSYGRKGYVSSVVNELPESFTAVYACGAPGMLKYVDETFRSHPRAYISMESRMACGMGACYACVLHVAGEDQSVNKRVCEDGPVFETGTVFV</sequence>
<keyword evidence="10 11" id="KW-0411">Iron-sulfur</keyword>
<evidence type="ECO:0000256" key="10">
    <source>
        <dbReference type="ARBA" id="ARBA00023014"/>
    </source>
</evidence>
<evidence type="ECO:0000256" key="9">
    <source>
        <dbReference type="ARBA" id="ARBA00023004"/>
    </source>
</evidence>
<evidence type="ECO:0000256" key="8">
    <source>
        <dbReference type="ARBA" id="ARBA00022982"/>
    </source>
</evidence>
<feature type="binding site" evidence="11 13">
    <location>
        <position position="231"/>
    </location>
    <ligand>
        <name>[2Fe-2S] cluster</name>
        <dbReference type="ChEBI" id="CHEBI:190135"/>
    </ligand>
</feature>
<reference evidence="15 16" key="1">
    <citation type="journal article" date="1993" name="J. Dent. Res.">
        <title>The isolation and characterization of milleri group streptococci from dental periapical abscesses.</title>
        <authorList>
            <person name="Fisher L.E."/>
            <person name="Russell R.R."/>
        </authorList>
    </citation>
    <scope>NUCLEOTIDE SEQUENCE [LARGE SCALE GENOMIC DNA]</scope>
    <source>
        <strain evidence="15 16">OUP21</strain>
    </source>
</reference>
<evidence type="ECO:0000256" key="13">
    <source>
        <dbReference type="PIRSR" id="PIRSR006816-2"/>
    </source>
</evidence>
<dbReference type="Gene3D" id="2.10.240.10">
    <property type="entry name" value="Dihydroorotate dehydrogenase, electron transfer subunit"/>
    <property type="match status" value="1"/>
</dbReference>
<feature type="binding site" evidence="11 13">
    <location>
        <position position="239"/>
    </location>
    <ligand>
        <name>[2Fe-2S] cluster</name>
        <dbReference type="ChEBI" id="CHEBI:190135"/>
    </ligand>
</feature>
<comment type="subunit">
    <text evidence="11">Heterotetramer of 2 PyrK and 2 PyrD type B subunits.</text>
</comment>
<dbReference type="PANTHER" id="PTHR43513">
    <property type="entry name" value="DIHYDROOROTATE DEHYDROGENASE B (NAD(+)), ELECTRON TRANSFER SUBUNIT"/>
    <property type="match status" value="1"/>
</dbReference>
<dbReference type="GO" id="GO:0046872">
    <property type="term" value="F:metal ion binding"/>
    <property type="evidence" value="ECO:0007669"/>
    <property type="project" value="UniProtKB-KW"/>
</dbReference>
<dbReference type="InterPro" id="IPR008333">
    <property type="entry name" value="Cbr1-like_FAD-bd_dom"/>
</dbReference>
<dbReference type="HAMAP" id="MF_01211">
    <property type="entry name" value="DHODB_Fe_S_bind"/>
    <property type="match status" value="1"/>
</dbReference>
<dbReference type="GO" id="GO:0016491">
    <property type="term" value="F:oxidoreductase activity"/>
    <property type="evidence" value="ECO:0007669"/>
    <property type="project" value="InterPro"/>
</dbReference>
<dbReference type="Gene3D" id="2.40.30.10">
    <property type="entry name" value="Translation factors"/>
    <property type="match status" value="1"/>
</dbReference>
<dbReference type="Pfam" id="PF00970">
    <property type="entry name" value="FAD_binding_6"/>
    <property type="match status" value="1"/>
</dbReference>
<gene>
    <name evidence="11" type="primary">pyrK</name>
    <name evidence="15" type="ORF">C6A27_03025</name>
</gene>
<dbReference type="PIRSF" id="PIRSF006816">
    <property type="entry name" value="Cyc3_hyd_g"/>
    <property type="match status" value="1"/>
</dbReference>
<comment type="cofactor">
    <cofactor evidence="11">
        <name>[2Fe-2S] cluster</name>
        <dbReference type="ChEBI" id="CHEBI:190135"/>
    </cofactor>
    <text evidence="11">Binds 1 [2Fe-2S] cluster per subunit.</text>
</comment>
<keyword evidence="6 11" id="KW-0274">FAD</keyword>
<dbReference type="GO" id="GO:0051537">
    <property type="term" value="F:2 iron, 2 sulfur cluster binding"/>
    <property type="evidence" value="ECO:0007669"/>
    <property type="project" value="UniProtKB-KW"/>
</dbReference>
<comment type="function">
    <text evidence="11">Responsible for channeling the electrons from the oxidation of dihydroorotate from the FMN redox center in the PyrD type B subunit to the ultimate electron acceptor NAD(+).</text>
</comment>
<feature type="domain" description="FAD-binding FR-type" evidence="14">
    <location>
        <begin position="13"/>
        <end position="111"/>
    </location>
</feature>
<keyword evidence="4 11" id="KW-0001">2Fe-2S</keyword>
<dbReference type="UniPathway" id="UPA00070">
    <property type="reaction ID" value="UER00945"/>
</dbReference>
<dbReference type="PANTHER" id="PTHR43513:SF3">
    <property type="entry name" value="DIHYDROOROTATE DEHYDROGENASE B (NAD(+)), ELECTRON TRANSFER SUBUNIT-RELATED"/>
    <property type="match status" value="1"/>
</dbReference>
<evidence type="ECO:0000256" key="2">
    <source>
        <dbReference type="ARBA" id="ARBA00022448"/>
    </source>
</evidence>
<keyword evidence="8 11" id="KW-0249">Electron transport</keyword>
<evidence type="ECO:0000256" key="6">
    <source>
        <dbReference type="ARBA" id="ARBA00022827"/>
    </source>
</evidence>
<protein>
    <recommendedName>
        <fullName evidence="11">Dihydroorotate dehydrogenase B (NAD(+)), electron transfer subunit</fullName>
    </recommendedName>
    <alternativeName>
        <fullName evidence="11">Dihydroorotate oxidase B, electron transfer subunit</fullName>
    </alternativeName>
</protein>
<evidence type="ECO:0000313" key="16">
    <source>
        <dbReference type="Proteomes" id="UP000238573"/>
    </source>
</evidence>
<dbReference type="Gene3D" id="3.40.50.80">
    <property type="entry name" value="Nucleotide-binding domain of ferredoxin-NADP reductase (FNR) module"/>
    <property type="match status" value="1"/>
</dbReference>
<dbReference type="NCBIfam" id="NF000797">
    <property type="entry name" value="PRK00054.1-2"/>
    <property type="match status" value="1"/>
</dbReference>
<evidence type="ECO:0000259" key="14">
    <source>
        <dbReference type="PROSITE" id="PS51384"/>
    </source>
</evidence>
<evidence type="ECO:0000256" key="11">
    <source>
        <dbReference type="HAMAP-Rule" id="MF_01211"/>
    </source>
</evidence>
<dbReference type="SUPFAM" id="SSF52343">
    <property type="entry name" value="Ferredoxin reductase-like, C-terminal NADP-linked domain"/>
    <property type="match status" value="1"/>
</dbReference>